<organism evidence="1 2">
    <name type="scientific">Rhizobium lusitanum</name>
    <dbReference type="NCBI Taxonomy" id="293958"/>
    <lineage>
        <taxon>Bacteria</taxon>
        <taxon>Pseudomonadati</taxon>
        <taxon>Pseudomonadota</taxon>
        <taxon>Alphaproteobacteria</taxon>
        <taxon>Hyphomicrobiales</taxon>
        <taxon>Rhizobiaceae</taxon>
        <taxon>Rhizobium/Agrobacterium group</taxon>
        <taxon>Rhizobium</taxon>
    </lineage>
</organism>
<evidence type="ECO:0000313" key="2">
    <source>
        <dbReference type="Proteomes" id="UP000565576"/>
    </source>
</evidence>
<dbReference type="Pfam" id="PF02585">
    <property type="entry name" value="PIG-L"/>
    <property type="match status" value="1"/>
</dbReference>
<evidence type="ECO:0000313" key="1">
    <source>
        <dbReference type="EMBL" id="MBB6486780.1"/>
    </source>
</evidence>
<dbReference type="EMBL" id="JACHBG010000009">
    <property type="protein sequence ID" value="MBB6486780.1"/>
    <property type="molecule type" value="Genomic_DNA"/>
</dbReference>
<dbReference type="Gene3D" id="3.40.50.10320">
    <property type="entry name" value="LmbE-like"/>
    <property type="match status" value="1"/>
</dbReference>
<sequence>MLTALQRIERQKSSPALVRLHRALNRLRSTVTLMHTGAHPDDEQSGLIAYFRFALGIRVVVACSTRGEGGQNALGPERGGALGVIRSREMEEAARVLDCDIHWLGHGPDDTVHDFGFSKDGDGTFAHWGEEKIVERLVRAYRTERPDIVLPTFLDVPGQHGHHRAMTRAAEKAVRLAADENAYPEHIAEGLRPWRVAKFYLPAWSGGGDTYDDELPPPDATLEVHAYGRDEATGADYDRIGEWSRACHATQGMGRWPDVPKSNWPLHLKLPESYPEETIFAGLPQSLTALAATDGLPEKVGQMLIHAQAAIEDTIAAYPKRAVIIERLIDAAKSLKAALTASPADFLRRHGHRLEQKLREVDAALMEASSLFERAGLDEPMLASGGESSLIVEYGSGVRDIDVTAEVVLPRGCVATPGNRKDGREKFAISILQQAPLSPLFEPAWRALGGSGQAFIRLKASFDGHDGVACFDLEEPLRVVPSTSLRLDPPALVVSTHQQQIAGWRIGLVAEGQADKIAFSPQKGWSAEVEGATVELRAPEELKPGLVRLLPTVNGRPAWQTSTMSYRHLGNTLWREPTALQILAVDLRLPDARIGYIGGGADNTGIWLKRMGFDVTELEEHHLAGDLSQFSTIVVGIFAFGLRRDLAAATDRLHDFVEQGGHLVTLYHRPTDGWHPDRTPPRRLTIGSPSLRWRVTNPKASVTMLMPEHPLLTGPNAISESDWNGWHKERGLYFVSSWNDAYRPLLSMHDDGEQPLFGALVSAEIGQGRHTHTSLVLHHQLDRLVPGAFRLLANLVQPAR</sequence>
<dbReference type="AlphaFoldDB" id="A0A7X0ITA5"/>
<reference evidence="1 2" key="1">
    <citation type="submission" date="2020-08" db="EMBL/GenBank/DDBJ databases">
        <title>Genomic Encyclopedia of Type Strains, Phase IV (KMG-V): Genome sequencing to study the core and pangenomes of soil and plant-associated prokaryotes.</title>
        <authorList>
            <person name="Whitman W."/>
        </authorList>
    </citation>
    <scope>NUCLEOTIDE SEQUENCE [LARGE SCALE GENOMIC DNA]</scope>
    <source>
        <strain evidence="1 2">SEMIA 4060</strain>
    </source>
</reference>
<dbReference type="RefSeq" id="WP_184707054.1">
    <property type="nucleotide sequence ID" value="NZ_JACHBG010000009.1"/>
</dbReference>
<accession>A0A7X0ITA5</accession>
<name>A0A7X0ITA5_9HYPH</name>
<proteinExistence type="predicted"/>
<comment type="caution">
    <text evidence="1">The sequence shown here is derived from an EMBL/GenBank/DDBJ whole genome shotgun (WGS) entry which is preliminary data.</text>
</comment>
<dbReference type="SUPFAM" id="SSF102588">
    <property type="entry name" value="LmbE-like"/>
    <property type="match status" value="1"/>
</dbReference>
<dbReference type="InterPro" id="IPR024078">
    <property type="entry name" value="LmbE-like_dom_sf"/>
</dbReference>
<gene>
    <name evidence="1" type="ORF">GGD46_004079</name>
</gene>
<protein>
    <submittedName>
        <fullName evidence="1">LmbE family N-acetylglucosaminyl deacetylase</fullName>
    </submittedName>
</protein>
<dbReference type="InterPro" id="IPR029062">
    <property type="entry name" value="Class_I_gatase-like"/>
</dbReference>
<dbReference type="SUPFAM" id="SSF52317">
    <property type="entry name" value="Class I glutamine amidotransferase-like"/>
    <property type="match status" value="1"/>
</dbReference>
<dbReference type="Proteomes" id="UP000565576">
    <property type="component" value="Unassembled WGS sequence"/>
</dbReference>
<dbReference type="InterPro" id="IPR003737">
    <property type="entry name" value="GlcNAc_PI_deacetylase-related"/>
</dbReference>